<dbReference type="Proteomes" id="UP000578030">
    <property type="component" value="Unassembled WGS sequence"/>
</dbReference>
<dbReference type="RefSeq" id="WP_182959040.1">
    <property type="nucleotide sequence ID" value="NZ_JABEQM010000008.1"/>
</dbReference>
<dbReference type="PANTHER" id="PTHR37423:SF2">
    <property type="entry name" value="MEMBRANE-BOUND LYTIC MUREIN TRANSGLYCOSYLASE C"/>
    <property type="match status" value="1"/>
</dbReference>
<comment type="caution">
    <text evidence="6">The sequence shown here is derived from an EMBL/GenBank/DDBJ whole genome shotgun (WGS) entry which is preliminary data.</text>
</comment>
<dbReference type="Pfam" id="PF05036">
    <property type="entry name" value="SPOR"/>
    <property type="match status" value="1"/>
</dbReference>
<evidence type="ECO:0000256" key="3">
    <source>
        <dbReference type="SAM" id="MobiDB-lite"/>
    </source>
</evidence>
<dbReference type="CDD" id="cd00254">
    <property type="entry name" value="LT-like"/>
    <property type="match status" value="1"/>
</dbReference>
<sequence>MTRSTPGSAPRSPRRHRAAAEGTTPRETAERDEATRNGAKRDRANKGTIAARACGAIGLAGLLAACATPGPSLPVTQEAANYRAHAKSYYAPPGPPDDPWGPYIEEASKRFDVPDTWIRSVMQRESGGQLFRNGQFVTSAPGAMGLMQLMPPTYDELKGEYGLGDDPFNPHDNILAGTAYIRQMYDIYGSPGFLAAYNTGPGRLDDFLVHNRTLPRETRNYVAAIGPQIAGITPNVRSQADLMVEAHDVARGHVYLAAQTSAQTRSVRMAWARRNDHGAGDDTQPVQVAEAPPETDRMPAPAYTGWKSVTPAGDGGPADSVRAAWAARAKKDGESEVPAATTEIAAAPPPETPTPSPAAPGFHLVNPAMAEPAPLLRHGSMAPAPRDWAIQVGAFGTPAMASQAAGHARTLAVSLLGTARPQVASVQVTRGHLYRARLTGLSHDAAVEACRRLAQGADNCVVISPDSRS</sequence>
<dbReference type="InterPro" id="IPR023346">
    <property type="entry name" value="Lysozyme-like_dom_sf"/>
</dbReference>
<evidence type="ECO:0000313" key="6">
    <source>
        <dbReference type="EMBL" id="MBB2202134.1"/>
    </source>
</evidence>
<name>A0A7W4PMZ4_9PROT</name>
<dbReference type="SUPFAM" id="SSF53955">
    <property type="entry name" value="Lysozyme-like"/>
    <property type="match status" value="1"/>
</dbReference>
<feature type="compositionally biased region" description="Basic and acidic residues" evidence="3">
    <location>
        <begin position="27"/>
        <end position="44"/>
    </location>
</feature>
<dbReference type="InterPro" id="IPR008258">
    <property type="entry name" value="Transglycosylase_SLT_dom_1"/>
</dbReference>
<reference evidence="6 7" key="1">
    <citation type="submission" date="2020-04" db="EMBL/GenBank/DDBJ databases">
        <title>Description of novel Gluconacetobacter.</title>
        <authorList>
            <person name="Sombolestani A."/>
        </authorList>
    </citation>
    <scope>NUCLEOTIDE SEQUENCE [LARGE SCALE GENOMIC DNA]</scope>
    <source>
        <strain evidence="6 7">LMG 27802</strain>
    </source>
</reference>
<protein>
    <submittedName>
        <fullName evidence="6">Lytic transglycosylase domain-containing protein</fullName>
    </submittedName>
</protein>
<dbReference type="Gene3D" id="1.10.530.10">
    <property type="match status" value="1"/>
</dbReference>
<proteinExistence type="inferred from homology"/>
<dbReference type="PANTHER" id="PTHR37423">
    <property type="entry name" value="SOLUBLE LYTIC MUREIN TRANSGLYCOSYLASE-RELATED"/>
    <property type="match status" value="1"/>
</dbReference>
<dbReference type="InterPro" id="IPR007730">
    <property type="entry name" value="SPOR-like_dom"/>
</dbReference>
<comment type="similarity">
    <text evidence="1">Belongs to the transglycosylase Slt family.</text>
</comment>
<dbReference type="Pfam" id="PF01464">
    <property type="entry name" value="SLT"/>
    <property type="match status" value="1"/>
</dbReference>
<evidence type="ECO:0000259" key="5">
    <source>
        <dbReference type="Pfam" id="PF05036"/>
    </source>
</evidence>
<feature type="region of interest" description="Disordered" evidence="3">
    <location>
        <begin position="330"/>
        <end position="357"/>
    </location>
</feature>
<feature type="domain" description="SPOR" evidence="5">
    <location>
        <begin position="385"/>
        <end position="463"/>
    </location>
</feature>
<dbReference type="EMBL" id="JABEQM010000008">
    <property type="protein sequence ID" value="MBB2202134.1"/>
    <property type="molecule type" value="Genomic_DNA"/>
</dbReference>
<evidence type="ECO:0000256" key="2">
    <source>
        <dbReference type="ARBA" id="ARBA00009387"/>
    </source>
</evidence>
<dbReference type="GO" id="GO:0042834">
    <property type="term" value="F:peptidoglycan binding"/>
    <property type="evidence" value="ECO:0007669"/>
    <property type="project" value="InterPro"/>
</dbReference>
<feature type="compositionally biased region" description="Pro residues" evidence="3">
    <location>
        <begin position="347"/>
        <end position="357"/>
    </location>
</feature>
<keyword evidence="7" id="KW-1185">Reference proteome</keyword>
<organism evidence="6 7">
    <name type="scientific">Gluconacetobacter tumulisoli</name>
    <dbReference type="NCBI Taxonomy" id="1286189"/>
    <lineage>
        <taxon>Bacteria</taxon>
        <taxon>Pseudomonadati</taxon>
        <taxon>Pseudomonadota</taxon>
        <taxon>Alphaproteobacteria</taxon>
        <taxon>Acetobacterales</taxon>
        <taxon>Acetobacteraceae</taxon>
        <taxon>Gluconacetobacter</taxon>
    </lineage>
</organism>
<feature type="domain" description="Transglycosylase SLT" evidence="4">
    <location>
        <begin position="103"/>
        <end position="207"/>
    </location>
</feature>
<gene>
    <name evidence="6" type="ORF">HLH28_11225</name>
</gene>
<evidence type="ECO:0000313" key="7">
    <source>
        <dbReference type="Proteomes" id="UP000578030"/>
    </source>
</evidence>
<feature type="region of interest" description="Disordered" evidence="3">
    <location>
        <begin position="275"/>
        <end position="298"/>
    </location>
</feature>
<evidence type="ECO:0000256" key="1">
    <source>
        <dbReference type="ARBA" id="ARBA00007734"/>
    </source>
</evidence>
<comment type="similarity">
    <text evidence="2">Belongs to the virb1 family.</text>
</comment>
<dbReference type="AlphaFoldDB" id="A0A7W4PMZ4"/>
<accession>A0A7W4PMZ4</accession>
<evidence type="ECO:0000259" key="4">
    <source>
        <dbReference type="Pfam" id="PF01464"/>
    </source>
</evidence>
<feature type="region of interest" description="Disordered" evidence="3">
    <location>
        <begin position="1"/>
        <end position="44"/>
    </location>
</feature>